<sequence length="123" mass="14152">MCAVYRGRQNLEFTKHTSKQDLYDGNRGNPALLRTRCSSIQFRANLSAALLPRATRTYVTCVSKLDNFFVGEKISCVYVLFFFLLLEFSPHSRTSVKLFLLFCSKFCFELIFGLVSMENCVHI</sequence>
<proteinExistence type="predicted"/>
<name>A0A8D8T1G8_9HEMI</name>
<reference evidence="1" key="1">
    <citation type="submission" date="2021-05" db="EMBL/GenBank/DDBJ databases">
        <authorList>
            <person name="Alioto T."/>
            <person name="Alioto T."/>
            <person name="Gomez Garrido J."/>
        </authorList>
    </citation>
    <scope>NUCLEOTIDE SEQUENCE</scope>
</reference>
<evidence type="ECO:0000313" key="1">
    <source>
        <dbReference type="EMBL" id="CAG6677111.1"/>
    </source>
</evidence>
<dbReference type="EMBL" id="HBUF01241532">
    <property type="protein sequence ID" value="CAG6677111.1"/>
    <property type="molecule type" value="Transcribed_RNA"/>
</dbReference>
<protein>
    <submittedName>
        <fullName evidence="1">Uncharacterized protein</fullName>
    </submittedName>
</protein>
<dbReference type="AlphaFoldDB" id="A0A8D8T1G8"/>
<accession>A0A8D8T1G8</accession>
<organism evidence="1">
    <name type="scientific">Cacopsylla melanoneura</name>
    <dbReference type="NCBI Taxonomy" id="428564"/>
    <lineage>
        <taxon>Eukaryota</taxon>
        <taxon>Metazoa</taxon>
        <taxon>Ecdysozoa</taxon>
        <taxon>Arthropoda</taxon>
        <taxon>Hexapoda</taxon>
        <taxon>Insecta</taxon>
        <taxon>Pterygota</taxon>
        <taxon>Neoptera</taxon>
        <taxon>Paraneoptera</taxon>
        <taxon>Hemiptera</taxon>
        <taxon>Sternorrhyncha</taxon>
        <taxon>Psylloidea</taxon>
        <taxon>Psyllidae</taxon>
        <taxon>Psyllinae</taxon>
        <taxon>Cacopsylla</taxon>
    </lineage>
</organism>